<dbReference type="AlphaFoldDB" id="A0A3N0AYM7"/>
<accession>A0A3N0AYM7</accession>
<evidence type="ECO:0000256" key="1">
    <source>
        <dbReference type="ARBA" id="ARBA00007257"/>
    </source>
</evidence>
<organism evidence="5 6">
    <name type="scientific">Paraeggerthella hongkongensis</name>
    <dbReference type="NCBI Taxonomy" id="230658"/>
    <lineage>
        <taxon>Bacteria</taxon>
        <taxon>Bacillati</taxon>
        <taxon>Actinomycetota</taxon>
        <taxon>Coriobacteriia</taxon>
        <taxon>Eggerthellales</taxon>
        <taxon>Eggerthellaceae</taxon>
        <taxon>Paraeggerthella</taxon>
    </lineage>
</organism>
<dbReference type="Proteomes" id="UP000278632">
    <property type="component" value="Unassembled WGS sequence"/>
</dbReference>
<dbReference type="Pfam" id="PF17802">
    <property type="entry name" value="SpaA"/>
    <property type="match status" value="6"/>
</dbReference>
<feature type="domain" description="SpaA-like prealbumin fold" evidence="4">
    <location>
        <begin position="713"/>
        <end position="799"/>
    </location>
</feature>
<protein>
    <recommendedName>
        <fullName evidence="4">SpaA-like prealbumin fold domain-containing protein</fullName>
    </recommendedName>
</protein>
<feature type="domain" description="SpaA-like prealbumin fold" evidence="4">
    <location>
        <begin position="510"/>
        <end position="598"/>
    </location>
</feature>
<sequence length="982" mass="102495">MDRRRANNRAEGGKGFEQLKPFRSEASDRGALVWFLAALGIALLASLPCCAPQPAHAAPSTINGTCYVECTNPEIDGPMGGNTFIVRFPQYGIEATGYCTSGPMYGTPLPGHYPFTGTRLGNGGYAIAVDCSGAGMYPNHYSPLGAQNVGEFTIYLHGSIELQKHGNPAYESTMPEASVEGARYQLVSADGSACASLTTDAKGKATATDVPLGRYRLVETAASPGYALDEPGQTIVVEGGKTSYANSWEPPLTGSIGVQKTSSAPAVTNENPCYSLSNAVYGVYDDAACTNQVQLIVTDANGYGQSEATLWPGSYWVKEVSAPKGYALDTRSHPVALSVQSCLEGKAPLARVVDEPQLALAEPVALKIDAESGISQAQGDATLAGAVFQVEHFAGTFATPEEAAASGLPPTLTLTAVTDEQGVARIDPALLPSNGAGSGLPLGTLVVREVSAPQGYLLPDPSAFACQIAASGDKPLGALFHAVEVPDQVIRGDIAILKVGADEGTTGTEAEKRPLAGVAFDIVHKATGQVAARIVTDDQGRATTAHAKEAEQAGALPFGTYLVQEDPATTPAGYQAAPAFPVTVADHARTYSYTVENDTGTFLKVVKRDADTGRTIAGRTVFRILDRFGNAVAFSADADAKAETEFATDQSGSCLLPGKLNGKETYWVQEIAPPHGYVLDASPVPFSLATGSGRDPEDPLVVAIENKPQTACLTLRKTDAATGLPLAQRGISWEVRAARDVVSADGTTRASQGETVATLTSDDSGSARATGLYLGAYEIIETQAPPGYVRATEPLRVELVYGDPSQPSIHAEAEFPNRPAQGCITVAKTDATSKEPLPEALYEIRATHDVVATDGSVLLQADDVAATLLTDDAGTATTGPLPLGRYEAVEIKAPEGYQLDGTEHPVELACQDQETPLVQARLNLANNPLPSAQPEPAIAKTGDSARSAEFSLASIIAAAALLAVASLERTARHSARTGRRRT</sequence>
<dbReference type="EMBL" id="QICD01000029">
    <property type="protein sequence ID" value="RNL39972.1"/>
    <property type="molecule type" value="Genomic_DNA"/>
</dbReference>
<gene>
    <name evidence="5" type="ORF">DMP08_10595</name>
</gene>
<reference evidence="6" key="1">
    <citation type="submission" date="2018-05" db="EMBL/GenBank/DDBJ databases">
        <title>Genome Sequencing of selected type strains of the family Eggerthellaceae.</title>
        <authorList>
            <person name="Danylec N."/>
            <person name="Stoll D.A."/>
            <person name="Doetsch A."/>
            <person name="Huch M."/>
        </authorList>
    </citation>
    <scope>NUCLEOTIDE SEQUENCE [LARGE SCALE GENOMIC DNA]</scope>
    <source>
        <strain evidence="6">DSM 16106</strain>
    </source>
</reference>
<evidence type="ECO:0000256" key="3">
    <source>
        <dbReference type="ARBA" id="ARBA00022729"/>
    </source>
</evidence>
<dbReference type="PANTHER" id="PTHR36108">
    <property type="entry name" value="COLOSSIN-B-RELATED"/>
    <property type="match status" value="1"/>
</dbReference>
<evidence type="ECO:0000313" key="5">
    <source>
        <dbReference type="EMBL" id="RNL39972.1"/>
    </source>
</evidence>
<keyword evidence="2" id="KW-0964">Secreted</keyword>
<dbReference type="GO" id="GO:0005975">
    <property type="term" value="P:carbohydrate metabolic process"/>
    <property type="evidence" value="ECO:0007669"/>
    <property type="project" value="UniProtKB-ARBA"/>
</dbReference>
<feature type="domain" description="SpaA-like prealbumin fold" evidence="4">
    <location>
        <begin position="824"/>
        <end position="913"/>
    </location>
</feature>
<evidence type="ECO:0000259" key="4">
    <source>
        <dbReference type="Pfam" id="PF17802"/>
    </source>
</evidence>
<comment type="similarity">
    <text evidence="1">Belongs to the serine-aspartate repeat-containing protein (SDr) family.</text>
</comment>
<dbReference type="InterPro" id="IPR013783">
    <property type="entry name" value="Ig-like_fold"/>
</dbReference>
<dbReference type="Gene3D" id="2.60.40.10">
    <property type="entry name" value="Immunoglobulins"/>
    <property type="match status" value="7"/>
</dbReference>
<name>A0A3N0AYM7_9ACTN</name>
<dbReference type="PANTHER" id="PTHR36108:SF13">
    <property type="entry name" value="COLOSSIN-B-RELATED"/>
    <property type="match status" value="1"/>
</dbReference>
<feature type="domain" description="SpaA-like prealbumin fold" evidence="4">
    <location>
        <begin position="178"/>
        <end position="240"/>
    </location>
</feature>
<evidence type="ECO:0000256" key="2">
    <source>
        <dbReference type="ARBA" id="ARBA00022525"/>
    </source>
</evidence>
<comment type="caution">
    <text evidence="5">The sequence shown here is derived from an EMBL/GenBank/DDBJ whole genome shotgun (WGS) entry which is preliminary data.</text>
</comment>
<dbReference type="OrthoDB" id="3169232at2"/>
<dbReference type="RefSeq" id="WP_123192855.1">
    <property type="nucleotide sequence ID" value="NZ_QICD01000029.1"/>
</dbReference>
<feature type="domain" description="SpaA-like prealbumin fold" evidence="4">
    <location>
        <begin position="275"/>
        <end position="338"/>
    </location>
</feature>
<dbReference type="InterPro" id="IPR041033">
    <property type="entry name" value="SpaA_PFL_dom_1"/>
</dbReference>
<evidence type="ECO:0000313" key="6">
    <source>
        <dbReference type="Proteomes" id="UP000278632"/>
    </source>
</evidence>
<keyword evidence="6" id="KW-1185">Reference proteome</keyword>
<dbReference type="SUPFAM" id="SSF49478">
    <property type="entry name" value="Cna protein B-type domain"/>
    <property type="match status" value="1"/>
</dbReference>
<proteinExistence type="inferred from homology"/>
<feature type="domain" description="SpaA-like prealbumin fold" evidence="4">
    <location>
        <begin position="603"/>
        <end position="689"/>
    </location>
</feature>
<keyword evidence="3" id="KW-0732">Signal</keyword>